<gene>
    <name evidence="2" type="ORF">GGC33_00545</name>
</gene>
<keyword evidence="2" id="KW-0540">Nuclease</keyword>
<dbReference type="Gene3D" id="3.90.1570.10">
    <property type="entry name" value="tt1808, chain A"/>
    <property type="match status" value="1"/>
</dbReference>
<dbReference type="AlphaFoldDB" id="A0A844GLT9"/>
<dbReference type="PANTHER" id="PTHR36558">
    <property type="entry name" value="GLR1098 PROTEIN"/>
    <property type="match status" value="1"/>
</dbReference>
<dbReference type="Proteomes" id="UP000437131">
    <property type="component" value="Unassembled WGS sequence"/>
</dbReference>
<evidence type="ECO:0000313" key="2">
    <source>
        <dbReference type="EMBL" id="MTF37427.1"/>
    </source>
</evidence>
<dbReference type="Pfam" id="PF05685">
    <property type="entry name" value="Uma2"/>
    <property type="match status" value="1"/>
</dbReference>
<comment type="caution">
    <text evidence="2">The sequence shown here is derived from an EMBL/GenBank/DDBJ whole genome shotgun (WGS) entry which is preliminary data.</text>
</comment>
<dbReference type="EMBL" id="WMIA01000001">
    <property type="protein sequence ID" value="MTF37427.1"/>
    <property type="molecule type" value="Genomic_DNA"/>
</dbReference>
<reference evidence="2 3" key="1">
    <citation type="submission" date="2019-11" db="EMBL/GenBank/DDBJ databases">
        <title>Isolation of a new High Light Tolerant Cyanobacteria.</title>
        <authorList>
            <person name="Dobson Z."/>
            <person name="Vaughn N."/>
            <person name="Vaughn M."/>
            <person name="Fromme P."/>
            <person name="Mazor Y."/>
        </authorList>
    </citation>
    <scope>NUCLEOTIDE SEQUENCE [LARGE SCALE GENOMIC DNA]</scope>
    <source>
        <strain evidence="2 3">0216</strain>
    </source>
</reference>
<dbReference type="GO" id="GO:0004519">
    <property type="term" value="F:endonuclease activity"/>
    <property type="evidence" value="ECO:0007669"/>
    <property type="project" value="UniProtKB-KW"/>
</dbReference>
<evidence type="ECO:0000313" key="3">
    <source>
        <dbReference type="Proteomes" id="UP000437131"/>
    </source>
</evidence>
<proteinExistence type="predicted"/>
<dbReference type="PANTHER" id="PTHR36558:SF1">
    <property type="entry name" value="RESTRICTION ENDONUCLEASE DOMAIN-CONTAINING PROTEIN-RELATED"/>
    <property type="match status" value="1"/>
</dbReference>
<keyword evidence="2" id="KW-0255">Endonuclease</keyword>
<dbReference type="CDD" id="cd06260">
    <property type="entry name" value="DUF820-like"/>
    <property type="match status" value="1"/>
</dbReference>
<organism evidence="2 3">
    <name type="scientific">Cyanobacterium aponinum 0216</name>
    <dbReference type="NCBI Taxonomy" id="2676140"/>
    <lineage>
        <taxon>Bacteria</taxon>
        <taxon>Bacillati</taxon>
        <taxon>Cyanobacteriota</taxon>
        <taxon>Cyanophyceae</taxon>
        <taxon>Oscillatoriophycideae</taxon>
        <taxon>Chroococcales</taxon>
        <taxon>Geminocystaceae</taxon>
        <taxon>Cyanobacterium</taxon>
    </lineage>
</organism>
<evidence type="ECO:0000259" key="1">
    <source>
        <dbReference type="Pfam" id="PF05685"/>
    </source>
</evidence>
<protein>
    <submittedName>
        <fullName evidence="2">Uma2 family endonuclease</fullName>
    </submittedName>
</protein>
<name>A0A844GLT9_9CHRO</name>
<dbReference type="InterPro" id="IPR011335">
    <property type="entry name" value="Restrct_endonuc-II-like"/>
</dbReference>
<dbReference type="InterPro" id="IPR008538">
    <property type="entry name" value="Uma2"/>
</dbReference>
<feature type="domain" description="Putative restriction endonuclease" evidence="1">
    <location>
        <begin position="15"/>
        <end position="175"/>
    </location>
</feature>
<accession>A0A844GLT9</accession>
<keyword evidence="2" id="KW-0378">Hydrolase</keyword>
<sequence>MVAIQETIKGSNLSPEEYLTQEEKALTKHEYINGEVYEMAGASSAHVTISLNVASLLKAHLKGSNCRVFISDMKVRIDRLNVFYYPDVIVTCNEKDRELNYYKKAPQIIIEVLSESTESFDRGDKFADYRTIETLQEYVLISQTKKRVDLFTRKNCNSWELSSFSEGEKLTLNSINFTCSVLDLYEDIDVK</sequence>
<dbReference type="InterPro" id="IPR012296">
    <property type="entry name" value="Nuclease_put_TT1808"/>
</dbReference>
<dbReference type="SUPFAM" id="SSF52980">
    <property type="entry name" value="Restriction endonuclease-like"/>
    <property type="match status" value="1"/>
</dbReference>
<dbReference type="RefSeq" id="WP_015218306.1">
    <property type="nucleotide sequence ID" value="NZ_WMIA01000001.1"/>
</dbReference>